<dbReference type="OrthoDB" id="1166390at2759"/>
<accession>A0A1R3IW26</accession>
<dbReference type="STRING" id="210143.A0A1R3IW26"/>
<dbReference type="Pfam" id="PF13456">
    <property type="entry name" value="RVT_3"/>
    <property type="match status" value="1"/>
</dbReference>
<dbReference type="Proteomes" id="UP000188268">
    <property type="component" value="Unassembled WGS sequence"/>
</dbReference>
<dbReference type="AlphaFoldDB" id="A0A1R3IW26"/>
<gene>
    <name evidence="2" type="ORF">CCACVL1_09458</name>
</gene>
<reference evidence="2 3" key="1">
    <citation type="submission" date="2013-09" db="EMBL/GenBank/DDBJ databases">
        <title>Corchorus capsularis genome sequencing.</title>
        <authorList>
            <person name="Alam M."/>
            <person name="Haque M.S."/>
            <person name="Islam M.S."/>
            <person name="Emdad E.M."/>
            <person name="Islam M.M."/>
            <person name="Ahmed B."/>
            <person name="Halim A."/>
            <person name="Hossen Q.M.M."/>
            <person name="Hossain M.Z."/>
            <person name="Ahmed R."/>
            <person name="Khan M.M."/>
            <person name="Islam R."/>
            <person name="Rashid M.M."/>
            <person name="Khan S.A."/>
            <person name="Rahman M.S."/>
            <person name="Alam M."/>
        </authorList>
    </citation>
    <scope>NUCLEOTIDE SEQUENCE [LARGE SCALE GENOMIC DNA]</scope>
    <source>
        <strain evidence="3">cv. CVL-1</strain>
        <tissue evidence="2">Whole seedling</tissue>
    </source>
</reference>
<organism evidence="2 3">
    <name type="scientific">Corchorus capsularis</name>
    <name type="common">Jute</name>
    <dbReference type="NCBI Taxonomy" id="210143"/>
    <lineage>
        <taxon>Eukaryota</taxon>
        <taxon>Viridiplantae</taxon>
        <taxon>Streptophyta</taxon>
        <taxon>Embryophyta</taxon>
        <taxon>Tracheophyta</taxon>
        <taxon>Spermatophyta</taxon>
        <taxon>Magnoliopsida</taxon>
        <taxon>eudicotyledons</taxon>
        <taxon>Gunneridae</taxon>
        <taxon>Pentapetalae</taxon>
        <taxon>rosids</taxon>
        <taxon>malvids</taxon>
        <taxon>Malvales</taxon>
        <taxon>Malvaceae</taxon>
        <taxon>Grewioideae</taxon>
        <taxon>Apeibeae</taxon>
        <taxon>Corchorus</taxon>
    </lineage>
</organism>
<dbReference type="InterPro" id="IPR036397">
    <property type="entry name" value="RNaseH_sf"/>
</dbReference>
<evidence type="ECO:0000313" key="3">
    <source>
        <dbReference type="Proteomes" id="UP000188268"/>
    </source>
</evidence>
<dbReference type="OMA" id="CKREANG"/>
<dbReference type="InterPro" id="IPR002156">
    <property type="entry name" value="RNaseH_domain"/>
</dbReference>
<comment type="caution">
    <text evidence="2">The sequence shown here is derived from an EMBL/GenBank/DDBJ whole genome shotgun (WGS) entry which is preliminary data.</text>
</comment>
<dbReference type="PANTHER" id="PTHR47074:SF21">
    <property type="entry name" value="RNASE H TYPE-1 DOMAIN-CONTAINING PROTEIN"/>
    <property type="match status" value="1"/>
</dbReference>
<dbReference type="Gramene" id="OMO86776">
    <property type="protein sequence ID" value="OMO86776"/>
    <property type="gene ID" value="CCACVL1_09458"/>
</dbReference>
<dbReference type="PANTHER" id="PTHR47074">
    <property type="entry name" value="BNAC02G40300D PROTEIN"/>
    <property type="match status" value="1"/>
</dbReference>
<evidence type="ECO:0000313" key="2">
    <source>
        <dbReference type="EMBL" id="OMO86776.1"/>
    </source>
</evidence>
<feature type="non-terminal residue" evidence="2">
    <location>
        <position position="1"/>
    </location>
</feature>
<dbReference type="InterPro" id="IPR012337">
    <property type="entry name" value="RNaseH-like_sf"/>
</dbReference>
<protein>
    <recommendedName>
        <fullName evidence="1">RNase H type-1 domain-containing protein</fullName>
    </recommendedName>
</protein>
<dbReference type="GO" id="GO:0004523">
    <property type="term" value="F:RNA-DNA hybrid ribonuclease activity"/>
    <property type="evidence" value="ECO:0007669"/>
    <property type="project" value="InterPro"/>
</dbReference>
<dbReference type="SUPFAM" id="SSF53098">
    <property type="entry name" value="Ribonuclease H-like"/>
    <property type="match status" value="1"/>
</dbReference>
<evidence type="ECO:0000259" key="1">
    <source>
        <dbReference type="Pfam" id="PF13456"/>
    </source>
</evidence>
<dbReference type="InterPro" id="IPR052929">
    <property type="entry name" value="RNase_H-like_EbsB-rel"/>
</dbReference>
<dbReference type="InterPro" id="IPR044730">
    <property type="entry name" value="RNase_H-like_dom_plant"/>
</dbReference>
<dbReference type="Gene3D" id="3.30.420.10">
    <property type="entry name" value="Ribonuclease H-like superfamily/Ribonuclease H"/>
    <property type="match status" value="1"/>
</dbReference>
<name>A0A1R3IW26_COCAP</name>
<sequence>VPSLPDFKIQSPLPSLEGWHADTTVRELIVHGEKRWDVGKVMDLFSEEEYKKIISIPLRRNGEDALIWPEEDNDSKQAETLLMEAIRWEPPEKGWIKCNSDGAFDQNSNEAGYGVVIRDEKGRLLDGTCNNCVASSALQAEAIALEQALSLVVQKQMDRVSFEVDSSVLYNVVTQPKKSKRWCIDPIITKISDKMKWVGSCNLMLTKREANEAANWVATNAKKKKVPSNWIQIPPSSLVFILDENGLPAPPSVSV</sequence>
<feature type="domain" description="RNase H type-1" evidence="1">
    <location>
        <begin position="99"/>
        <end position="220"/>
    </location>
</feature>
<dbReference type="EMBL" id="AWWV01009393">
    <property type="protein sequence ID" value="OMO86776.1"/>
    <property type="molecule type" value="Genomic_DNA"/>
</dbReference>
<keyword evidence="3" id="KW-1185">Reference proteome</keyword>
<dbReference type="CDD" id="cd06222">
    <property type="entry name" value="RNase_H_like"/>
    <property type="match status" value="1"/>
</dbReference>
<proteinExistence type="predicted"/>
<dbReference type="GO" id="GO:0003676">
    <property type="term" value="F:nucleic acid binding"/>
    <property type="evidence" value="ECO:0007669"/>
    <property type="project" value="InterPro"/>
</dbReference>